<reference evidence="1 2" key="1">
    <citation type="submission" date="2020-07" db="EMBL/GenBank/DDBJ databases">
        <title>Sequencing the genomes of 1000 actinobacteria strains.</title>
        <authorList>
            <person name="Klenk H.-P."/>
        </authorList>
    </citation>
    <scope>NUCLEOTIDE SEQUENCE [LARGE SCALE GENOMIC DNA]</scope>
    <source>
        <strain evidence="1 2">DSM 19970</strain>
    </source>
</reference>
<organism evidence="1 2">
    <name type="scientific">Demequina lutea</name>
    <dbReference type="NCBI Taxonomy" id="431489"/>
    <lineage>
        <taxon>Bacteria</taxon>
        <taxon>Bacillati</taxon>
        <taxon>Actinomycetota</taxon>
        <taxon>Actinomycetes</taxon>
        <taxon>Micrococcales</taxon>
        <taxon>Demequinaceae</taxon>
        <taxon>Demequina</taxon>
    </lineage>
</organism>
<gene>
    <name evidence="1" type="ORF">BKA03_000467</name>
</gene>
<keyword evidence="2" id="KW-1185">Reference proteome</keyword>
<dbReference type="AlphaFoldDB" id="A0A7Z0CIX6"/>
<accession>A0A7Z0CIX6</accession>
<sequence length="162" mass="17406">MQDHELTPLTASAIDYALDGARRAIARLGGTSDPRVIAHAAAEAAFWIAAVDEGLGGKAERGAYVEARRQGAVDDLMTGIRFVRNASVHSELARIAISAGGLTIPFTVPFSIPVIPRWIDEAPPSGYESQRRSYMRELAGKDVVPTLERAADWLAQYQSGDG</sequence>
<comment type="caution">
    <text evidence="1">The sequence shown here is derived from an EMBL/GenBank/DDBJ whole genome shotgun (WGS) entry which is preliminary data.</text>
</comment>
<proteinExistence type="predicted"/>
<protein>
    <submittedName>
        <fullName evidence="1">Uncharacterized protein</fullName>
    </submittedName>
</protein>
<evidence type="ECO:0000313" key="2">
    <source>
        <dbReference type="Proteomes" id="UP000547973"/>
    </source>
</evidence>
<dbReference type="EMBL" id="JACBZO010000001">
    <property type="protein sequence ID" value="NYI40348.1"/>
    <property type="molecule type" value="Genomic_DNA"/>
</dbReference>
<dbReference type="Proteomes" id="UP000547973">
    <property type="component" value="Unassembled WGS sequence"/>
</dbReference>
<dbReference type="RefSeq" id="WP_062076288.1">
    <property type="nucleotide sequence ID" value="NZ_BBRC01000027.1"/>
</dbReference>
<name>A0A7Z0CIX6_9MICO</name>
<evidence type="ECO:0000313" key="1">
    <source>
        <dbReference type="EMBL" id="NYI40348.1"/>
    </source>
</evidence>
<dbReference type="OrthoDB" id="4314212at2"/>